<dbReference type="PROSITE" id="PS50901">
    <property type="entry name" value="FTSK"/>
    <property type="match status" value="1"/>
</dbReference>
<evidence type="ECO:0000259" key="5">
    <source>
        <dbReference type="PROSITE" id="PS50901"/>
    </source>
</evidence>
<dbReference type="GO" id="GO:0003677">
    <property type="term" value="F:DNA binding"/>
    <property type="evidence" value="ECO:0007669"/>
    <property type="project" value="InterPro"/>
</dbReference>
<dbReference type="CDD" id="cd00267">
    <property type="entry name" value="ABC_ATPase"/>
    <property type="match status" value="1"/>
</dbReference>
<name>A0A376H0G8_ENTGA</name>
<evidence type="ECO:0000256" key="4">
    <source>
        <dbReference type="SAM" id="Phobius"/>
    </source>
</evidence>
<dbReference type="Gene3D" id="3.40.50.300">
    <property type="entry name" value="P-loop containing nucleotide triphosphate hydrolases"/>
    <property type="match status" value="1"/>
</dbReference>
<dbReference type="Proteomes" id="UP000254807">
    <property type="component" value="Unassembled WGS sequence"/>
</dbReference>
<dbReference type="OrthoDB" id="9807790at2"/>
<feature type="transmembrane region" description="Helical" evidence="4">
    <location>
        <begin position="20"/>
        <end position="43"/>
    </location>
</feature>
<dbReference type="InterPro" id="IPR050206">
    <property type="entry name" value="FtsK/SpoIIIE/SftA"/>
</dbReference>
<keyword evidence="4" id="KW-1133">Transmembrane helix</keyword>
<dbReference type="SUPFAM" id="SSF52540">
    <property type="entry name" value="P-loop containing nucleoside triphosphate hydrolases"/>
    <property type="match status" value="1"/>
</dbReference>
<accession>A0A376H0G8</accession>
<keyword evidence="1 3" id="KW-0547">Nucleotide-binding</keyword>
<feature type="transmembrane region" description="Helical" evidence="4">
    <location>
        <begin position="49"/>
        <end position="71"/>
    </location>
</feature>
<keyword evidence="4" id="KW-0812">Transmembrane</keyword>
<dbReference type="PANTHER" id="PTHR22683">
    <property type="entry name" value="SPORULATION PROTEIN RELATED"/>
    <property type="match status" value="1"/>
</dbReference>
<feature type="domain" description="FtsK" evidence="5">
    <location>
        <begin position="189"/>
        <end position="371"/>
    </location>
</feature>
<protein>
    <submittedName>
        <fullName evidence="6">FtsK/SpoIIIE family protein</fullName>
    </submittedName>
</protein>
<evidence type="ECO:0000256" key="1">
    <source>
        <dbReference type="ARBA" id="ARBA00022741"/>
    </source>
</evidence>
<organism evidence="6 7">
    <name type="scientific">Enterococcus gallinarum</name>
    <dbReference type="NCBI Taxonomy" id="1353"/>
    <lineage>
        <taxon>Bacteria</taxon>
        <taxon>Bacillati</taxon>
        <taxon>Bacillota</taxon>
        <taxon>Bacilli</taxon>
        <taxon>Lactobacillales</taxon>
        <taxon>Enterococcaceae</taxon>
        <taxon>Enterococcus</taxon>
    </lineage>
</organism>
<proteinExistence type="predicted"/>
<dbReference type="InterPro" id="IPR027417">
    <property type="entry name" value="P-loop_NTPase"/>
</dbReference>
<keyword evidence="4" id="KW-0472">Membrane</keyword>
<dbReference type="EMBL" id="UFYW01000001">
    <property type="protein sequence ID" value="STD83392.1"/>
    <property type="molecule type" value="Genomic_DNA"/>
</dbReference>
<feature type="binding site" evidence="3">
    <location>
        <begin position="206"/>
        <end position="213"/>
    </location>
    <ligand>
        <name>ATP</name>
        <dbReference type="ChEBI" id="CHEBI:30616"/>
    </ligand>
</feature>
<reference evidence="6 7" key="1">
    <citation type="submission" date="2018-06" db="EMBL/GenBank/DDBJ databases">
        <authorList>
            <consortium name="Pathogen Informatics"/>
            <person name="Doyle S."/>
        </authorList>
    </citation>
    <scope>NUCLEOTIDE SEQUENCE [LARGE SCALE GENOMIC DNA]</scope>
    <source>
        <strain evidence="6 7">NCTC12360</strain>
    </source>
</reference>
<gene>
    <name evidence="6" type="primary">sftA_3</name>
    <name evidence="6" type="ORF">NCTC12360_01857</name>
</gene>
<evidence type="ECO:0000313" key="6">
    <source>
        <dbReference type="EMBL" id="STD83392.1"/>
    </source>
</evidence>
<dbReference type="GO" id="GO:0005524">
    <property type="term" value="F:ATP binding"/>
    <property type="evidence" value="ECO:0007669"/>
    <property type="project" value="UniProtKB-UniRule"/>
</dbReference>
<dbReference type="Pfam" id="PF01580">
    <property type="entry name" value="FtsK_SpoIIIE"/>
    <property type="match status" value="1"/>
</dbReference>
<evidence type="ECO:0000313" key="7">
    <source>
        <dbReference type="Proteomes" id="UP000254807"/>
    </source>
</evidence>
<evidence type="ECO:0000256" key="2">
    <source>
        <dbReference type="ARBA" id="ARBA00022840"/>
    </source>
</evidence>
<dbReference type="PANTHER" id="PTHR22683:SF47">
    <property type="entry name" value="FTSK DOMAIN-CONTAINING PROTEIN YDCQ"/>
    <property type="match status" value="1"/>
</dbReference>
<evidence type="ECO:0000256" key="3">
    <source>
        <dbReference type="PROSITE-ProRule" id="PRU00289"/>
    </source>
</evidence>
<dbReference type="RefSeq" id="WP_115241632.1">
    <property type="nucleotide sequence ID" value="NZ_UFYU01000002.1"/>
</dbReference>
<keyword evidence="2 3" id="KW-0067">ATP-binding</keyword>
<dbReference type="AlphaFoldDB" id="A0A376H0G8"/>
<sequence>MFQYKGIRIRNRHKHASERFIFYLMLPVLLLMSGFFSLFYTTITWEWCCVYWIIAFGLAGLFSYMCLYFWFYNIYQRLIHKGKLAGMVHSRRLILERVLKNGRRKVVYYPKIFYHYKNGLIHVRLPLDLGPFQDRFNEMAGQLEEAFFCDLVEEQREKDYICYTFLYDVEKNRIGIRDITVKDGIITLMKNVQWAFNKAPHAIIIGSTGGGKTYFMMSLIYALLPYGTFDICDPKRADLASLEKIPIFKDQVFYGGGILSCLINLAKETANRYDFLREQPEYELGYDYTYYHLTPHFLVIDEWAAYYASLDTKEKKKAMGCLNQIALMGRQCGVFLILGTQRPDTKYLDGAIRDNFGLRVTLGRVSKAGYKMIFEHTVKSLFNKPIKGRGYIDSGTDQVREFYAPFIDITRFNFFAEFKQLSDQLMAEKIKETKEGKNV</sequence>
<dbReference type="InterPro" id="IPR002543">
    <property type="entry name" value="FtsK_dom"/>
</dbReference>
<keyword evidence="7" id="KW-1185">Reference proteome</keyword>